<dbReference type="GO" id="GO:0003723">
    <property type="term" value="F:RNA binding"/>
    <property type="evidence" value="ECO:0007669"/>
    <property type="project" value="TreeGrafter"/>
</dbReference>
<organism evidence="3 4">
    <name type="scientific">Rhodosorus marinus</name>
    <dbReference type="NCBI Taxonomy" id="101924"/>
    <lineage>
        <taxon>Eukaryota</taxon>
        <taxon>Rhodophyta</taxon>
        <taxon>Stylonematophyceae</taxon>
        <taxon>Stylonematales</taxon>
        <taxon>Stylonemataceae</taxon>
        <taxon>Rhodosorus</taxon>
    </lineage>
</organism>
<dbReference type="AlphaFoldDB" id="A0AAV8UPN1"/>
<evidence type="ECO:0000313" key="4">
    <source>
        <dbReference type="Proteomes" id="UP001157974"/>
    </source>
</evidence>
<dbReference type="PANTHER" id="PTHR11223">
    <property type="entry name" value="EXPORTIN 1/5"/>
    <property type="match status" value="1"/>
</dbReference>
<dbReference type="Proteomes" id="UP001157974">
    <property type="component" value="Unassembled WGS sequence"/>
</dbReference>
<feature type="domain" description="Exportin-5 C-terminal" evidence="2">
    <location>
        <begin position="297"/>
        <end position="444"/>
    </location>
</feature>
<reference evidence="3 4" key="1">
    <citation type="journal article" date="2023" name="Nat. Commun.">
        <title>Origin of minicircular mitochondrial genomes in red algae.</title>
        <authorList>
            <person name="Lee Y."/>
            <person name="Cho C.H."/>
            <person name="Lee Y.M."/>
            <person name="Park S.I."/>
            <person name="Yang J.H."/>
            <person name="West J.A."/>
            <person name="Bhattacharya D."/>
            <person name="Yoon H.S."/>
        </authorList>
    </citation>
    <scope>NUCLEOTIDE SEQUENCE [LARGE SCALE GENOMIC DNA]</scope>
    <source>
        <strain evidence="3 4">CCMP1338</strain>
        <tissue evidence="3">Whole cell</tissue>
    </source>
</reference>
<gene>
    <name evidence="3" type="ORF">NDN08_001028</name>
</gene>
<evidence type="ECO:0000259" key="1">
    <source>
        <dbReference type="Pfam" id="PF08389"/>
    </source>
</evidence>
<dbReference type="InterPro" id="IPR011989">
    <property type="entry name" value="ARM-like"/>
</dbReference>
<dbReference type="GO" id="GO:0005049">
    <property type="term" value="F:nuclear export signal receptor activity"/>
    <property type="evidence" value="ECO:0007669"/>
    <property type="project" value="InterPro"/>
</dbReference>
<accession>A0AAV8UPN1</accession>
<evidence type="ECO:0008006" key="5">
    <source>
        <dbReference type="Google" id="ProtNLM"/>
    </source>
</evidence>
<dbReference type="GO" id="GO:0005634">
    <property type="term" value="C:nucleus"/>
    <property type="evidence" value="ECO:0007669"/>
    <property type="project" value="TreeGrafter"/>
</dbReference>
<protein>
    <recommendedName>
        <fullName evidence="5">Importin N-terminal domain-containing protein</fullName>
    </recommendedName>
</protein>
<name>A0AAV8UPN1_9RHOD</name>
<keyword evidence="4" id="KW-1185">Reference proteome</keyword>
<dbReference type="InterPro" id="IPR045478">
    <property type="entry name" value="Exportin-5_C"/>
</dbReference>
<comment type="caution">
    <text evidence="3">The sequence shown here is derived from an EMBL/GenBank/DDBJ whole genome shotgun (WGS) entry which is preliminary data.</text>
</comment>
<dbReference type="GO" id="GO:0005737">
    <property type="term" value="C:cytoplasm"/>
    <property type="evidence" value="ECO:0007669"/>
    <property type="project" value="TreeGrafter"/>
</dbReference>
<evidence type="ECO:0000313" key="3">
    <source>
        <dbReference type="EMBL" id="KAJ8904510.1"/>
    </source>
</evidence>
<evidence type="ECO:0000259" key="2">
    <source>
        <dbReference type="Pfam" id="PF19273"/>
    </source>
</evidence>
<dbReference type="InterPro" id="IPR045065">
    <property type="entry name" value="XPO1/5"/>
</dbReference>
<dbReference type="SUPFAM" id="SSF48371">
    <property type="entry name" value="ARM repeat"/>
    <property type="match status" value="1"/>
</dbReference>
<dbReference type="GO" id="GO:0042565">
    <property type="term" value="C:RNA nuclear export complex"/>
    <property type="evidence" value="ECO:0007669"/>
    <property type="project" value="TreeGrafter"/>
</dbReference>
<dbReference type="GO" id="GO:0006405">
    <property type="term" value="P:RNA export from nucleus"/>
    <property type="evidence" value="ECO:0007669"/>
    <property type="project" value="TreeGrafter"/>
</dbReference>
<dbReference type="PANTHER" id="PTHR11223:SF3">
    <property type="entry name" value="EXPORTIN-5"/>
    <property type="match status" value="1"/>
</dbReference>
<proteinExistence type="predicted"/>
<dbReference type="Pfam" id="PF19273">
    <property type="entry name" value="Exportin-5"/>
    <property type="match status" value="1"/>
</dbReference>
<dbReference type="GO" id="GO:0006611">
    <property type="term" value="P:protein export from nucleus"/>
    <property type="evidence" value="ECO:0007669"/>
    <property type="project" value="InterPro"/>
</dbReference>
<dbReference type="InterPro" id="IPR013598">
    <property type="entry name" value="Exportin-1/Importin-b-like"/>
</dbReference>
<dbReference type="Pfam" id="PF08389">
    <property type="entry name" value="Xpo1"/>
    <property type="match status" value="1"/>
</dbReference>
<dbReference type="Gene3D" id="1.25.10.10">
    <property type="entry name" value="Leucine-rich Repeat Variant"/>
    <property type="match status" value="1"/>
</dbReference>
<dbReference type="EMBL" id="JAMWBK010000005">
    <property type="protein sequence ID" value="KAJ8904510.1"/>
    <property type="molecule type" value="Genomic_DNA"/>
</dbReference>
<dbReference type="InterPro" id="IPR016024">
    <property type="entry name" value="ARM-type_fold"/>
</dbReference>
<feature type="domain" description="Exportin-1/Importin-beta-like" evidence="1">
    <location>
        <begin position="106"/>
        <end position="254"/>
    </location>
</feature>
<sequence>MEEHLARTAEAGSLLESGTGEERVLKQVQEYLESLKQESSPELLISLAVEILNGAGFSDAAKLIAMHLWRDGVIKTKWQTLDEHTASVAKTQLFNLLRKPGWRSNVAETLALVAADIAVRDWPQRWPTFIDELVEIGSSGDDQAKIACAAIRFLGDEVVNSQETIVASRKQKISAALVVSLQTIFPFLCGLATQEYTKRQAGQHDADLLLAALSAIESLVNFSPLYVVFEFNVFEACVHLLADEELRDSALDCLDILVSTRGSSARNCEKLLRDNYFPLLMKTIIDLHALEAAYAEDHPEFQRRLCHIFATGGTSFLEPAFGQHSGASSDDIRTGLLPFLEMMLRMVCHRSLAVVSEAVAFWHAYLRTTFSDRNLMSDMASALVSVMAYDLARIEGAKRAGRKQINLLLSDDLEQPEEILAAFVKARSSAIDCARTAVKVSQTVVLKRLCILYSRAASEFQSPRPNSGFSFEQEGNQSLGLTIDLWTALLGLTVLVDGVVTTLQDVDSAEREFLREAFWDMQAVAKSSCPVELVALAAHALSAFACLKVSLGLPWLEASEVLLSLSMYRAPEEKATPVDQLSEGTCNVRMRSSVSLLRVSRRLGEEDLAILLPHLLPRITPLLDSSRDDLRHEERLQLLEAAAHGSNHFSSLADQSLYLESLLQGTLNMLVEFRAAGVLENLSKFNALSMDVIARERLSEVVHTCEVASHGVRTSALNRKVFPAVLESMVLLMRSIHELNPPPTARELVVILNLEAAPGSKDAMDRLQQMGVTLGDEASVARQQFVGKLRDSTYEVIANACSKNLSDGLIVQEMVFSNVLESVSVLEPVSIYSFVRVVVRLVLRTCGETFCASLVNTVTGIQARIVDGVSRLNSVESTSESIALDHTWRLVQRACVDAVREPALRAAGRLGEGLEDHFPEGFRALLLQSMSSFDSQASESASQTILKGMALFQPEPVLQASMQALCKASLHSVHESVVTVLLSVITSSPQQSASWLVYASNVSAQSVEELVSKILSSGKKSGRNALKTFIREKLGIAFGVPEGSAKVRAVLDLDQPLIIPGKSQGQFKDPVAARRRTEALHAQVPIDLARAFDDPDDS</sequence>